<feature type="region of interest" description="Disordered" evidence="1">
    <location>
        <begin position="38"/>
        <end position="105"/>
    </location>
</feature>
<evidence type="ECO:0000256" key="1">
    <source>
        <dbReference type="SAM" id="MobiDB-lite"/>
    </source>
</evidence>
<dbReference type="EMBL" id="MDHH01000001">
    <property type="protein sequence ID" value="OUE04108.1"/>
    <property type="molecule type" value="Genomic_DNA"/>
</dbReference>
<evidence type="ECO:0000313" key="2">
    <source>
        <dbReference type="EMBL" id="OUE04108.1"/>
    </source>
</evidence>
<comment type="caution">
    <text evidence="2">The sequence shown here is derived from an EMBL/GenBank/DDBJ whole genome shotgun (WGS) entry which is preliminary data.</text>
</comment>
<evidence type="ECO:0000313" key="3">
    <source>
        <dbReference type="Proteomes" id="UP000195062"/>
    </source>
</evidence>
<dbReference type="AlphaFoldDB" id="A0A251XM27"/>
<dbReference type="Proteomes" id="UP000195062">
    <property type="component" value="Unassembled WGS sequence"/>
</dbReference>
<sequence>MSVSRTGGAFASACSAVVRYTRYRDTAGDCAATIRAFASGRDPPPGSPYTHAPNSLGTHRPPSPSPFSAASFPSRHRCRIRSSDTSRGTSTSTTWTSYPARSSSP</sequence>
<reference evidence="2 3" key="1">
    <citation type="submission" date="2016-08" db="EMBL/GenBank/DDBJ databases">
        <title>Genome sequence of Clavibacter michiganensis subsp. michiganensis strain CASJ007.</title>
        <authorList>
            <person name="Thapa S.P."/>
            <person name="Coaker G."/>
        </authorList>
    </citation>
    <scope>NUCLEOTIDE SEQUENCE [LARGE SCALE GENOMIC DNA]</scope>
    <source>
        <strain evidence="2">CASJ007</strain>
    </source>
</reference>
<proteinExistence type="predicted"/>
<gene>
    <name evidence="2" type="ORF">CMMCAS07_04105</name>
</gene>
<feature type="compositionally biased region" description="Low complexity" evidence="1">
    <location>
        <begin position="83"/>
        <end position="97"/>
    </location>
</feature>
<name>A0A251XM27_CLAMM</name>
<keyword evidence="3" id="KW-1185">Reference proteome</keyword>
<protein>
    <submittedName>
        <fullName evidence="2">Uncharacterized protein</fullName>
    </submittedName>
</protein>
<organism evidence="2 3">
    <name type="scientific">Clavibacter michiganensis subsp. michiganensis</name>
    <dbReference type="NCBI Taxonomy" id="33013"/>
    <lineage>
        <taxon>Bacteria</taxon>
        <taxon>Bacillati</taxon>
        <taxon>Actinomycetota</taxon>
        <taxon>Actinomycetes</taxon>
        <taxon>Micrococcales</taxon>
        <taxon>Microbacteriaceae</taxon>
        <taxon>Clavibacter</taxon>
    </lineage>
</organism>
<accession>A0A251XM27</accession>